<keyword evidence="7" id="KW-0812">Transmembrane</keyword>
<evidence type="ECO:0000313" key="12">
    <source>
        <dbReference type="Proteomes" id="UP000219621"/>
    </source>
</evidence>
<evidence type="ECO:0000256" key="2">
    <source>
        <dbReference type="ARBA" id="ARBA00022519"/>
    </source>
</evidence>
<dbReference type="AlphaFoldDB" id="A0A286GWC5"/>
<evidence type="ECO:0000256" key="7">
    <source>
        <dbReference type="SAM" id="Phobius"/>
    </source>
</evidence>
<feature type="domain" description="HAMP" evidence="10">
    <location>
        <begin position="304"/>
        <end position="357"/>
    </location>
</feature>
<dbReference type="Gene3D" id="6.10.340.10">
    <property type="match status" value="1"/>
</dbReference>
<feature type="domain" description="T-SNARE coiled-coil homology" evidence="9">
    <location>
        <begin position="550"/>
        <end position="612"/>
    </location>
</feature>
<evidence type="ECO:0000256" key="4">
    <source>
        <dbReference type="ARBA" id="ARBA00029447"/>
    </source>
</evidence>
<dbReference type="PROSITE" id="PS50885">
    <property type="entry name" value="HAMP"/>
    <property type="match status" value="1"/>
</dbReference>
<dbReference type="SMART" id="SM00304">
    <property type="entry name" value="HAMP"/>
    <property type="match status" value="1"/>
</dbReference>
<evidence type="ECO:0000256" key="1">
    <source>
        <dbReference type="ARBA" id="ARBA00004429"/>
    </source>
</evidence>
<dbReference type="Proteomes" id="UP000219621">
    <property type="component" value="Unassembled WGS sequence"/>
</dbReference>
<evidence type="ECO:0000256" key="3">
    <source>
        <dbReference type="ARBA" id="ARBA00023224"/>
    </source>
</evidence>
<evidence type="ECO:0000259" key="10">
    <source>
        <dbReference type="PROSITE" id="PS50885"/>
    </source>
</evidence>
<dbReference type="InterPro" id="IPR000727">
    <property type="entry name" value="T_SNARE_dom"/>
</dbReference>
<dbReference type="PANTHER" id="PTHR32089:SF112">
    <property type="entry name" value="LYSOZYME-LIKE PROTEIN-RELATED"/>
    <property type="match status" value="1"/>
</dbReference>
<organism evidence="11 12">
    <name type="scientific">Caenispirillum bisanense</name>
    <dbReference type="NCBI Taxonomy" id="414052"/>
    <lineage>
        <taxon>Bacteria</taxon>
        <taxon>Pseudomonadati</taxon>
        <taxon>Pseudomonadota</taxon>
        <taxon>Alphaproteobacteria</taxon>
        <taxon>Rhodospirillales</taxon>
        <taxon>Novispirillaceae</taxon>
        <taxon>Caenispirillum</taxon>
    </lineage>
</organism>
<evidence type="ECO:0000259" key="9">
    <source>
        <dbReference type="PROSITE" id="PS50192"/>
    </source>
</evidence>
<feature type="transmembrane region" description="Helical" evidence="7">
    <location>
        <begin position="283"/>
        <end position="303"/>
    </location>
</feature>
<dbReference type="Gene3D" id="1.10.287.950">
    <property type="entry name" value="Methyl-accepting chemotaxis protein"/>
    <property type="match status" value="1"/>
</dbReference>
<accession>A0A286GWC5</accession>
<dbReference type="Pfam" id="PF00672">
    <property type="entry name" value="HAMP"/>
    <property type="match status" value="1"/>
</dbReference>
<dbReference type="SMART" id="SM00283">
    <property type="entry name" value="MA"/>
    <property type="match status" value="1"/>
</dbReference>
<dbReference type="RefSeq" id="WP_176525268.1">
    <property type="nucleotide sequence ID" value="NZ_OCNJ01000010.1"/>
</dbReference>
<keyword evidence="12" id="KW-1185">Reference proteome</keyword>
<evidence type="ECO:0000256" key="6">
    <source>
        <dbReference type="SAM" id="Coils"/>
    </source>
</evidence>
<gene>
    <name evidence="11" type="ORF">SAMN05421508_11014</name>
</gene>
<keyword evidence="3 5" id="KW-0807">Transducer</keyword>
<keyword evidence="7" id="KW-1133">Transmembrane helix</keyword>
<keyword evidence="2" id="KW-1003">Cell membrane</keyword>
<dbReference type="PROSITE" id="PS50192">
    <property type="entry name" value="T_SNARE"/>
    <property type="match status" value="1"/>
</dbReference>
<dbReference type="GO" id="GO:0007165">
    <property type="term" value="P:signal transduction"/>
    <property type="evidence" value="ECO:0007669"/>
    <property type="project" value="UniProtKB-KW"/>
</dbReference>
<feature type="coiled-coil region" evidence="6">
    <location>
        <begin position="335"/>
        <end position="375"/>
    </location>
</feature>
<comment type="similarity">
    <text evidence="4">Belongs to the methyl-accepting chemotaxis (MCP) protein family.</text>
</comment>
<keyword evidence="2" id="KW-0997">Cell inner membrane</keyword>
<dbReference type="Pfam" id="PF14827">
    <property type="entry name" value="dCache_3"/>
    <property type="match status" value="1"/>
</dbReference>
<name>A0A286GWC5_9PROT</name>
<dbReference type="PANTHER" id="PTHR32089">
    <property type="entry name" value="METHYL-ACCEPTING CHEMOTAXIS PROTEIN MCPB"/>
    <property type="match status" value="1"/>
</dbReference>
<dbReference type="PROSITE" id="PS50111">
    <property type="entry name" value="CHEMOTAXIS_TRANSDUC_2"/>
    <property type="match status" value="1"/>
</dbReference>
<evidence type="ECO:0000259" key="8">
    <source>
        <dbReference type="PROSITE" id="PS50111"/>
    </source>
</evidence>
<keyword evidence="7" id="KW-0472">Membrane</keyword>
<dbReference type="Pfam" id="PF00015">
    <property type="entry name" value="MCPsignal"/>
    <property type="match status" value="1"/>
</dbReference>
<dbReference type="InterPro" id="IPR004089">
    <property type="entry name" value="MCPsignal_dom"/>
</dbReference>
<dbReference type="EMBL" id="OCNJ01000010">
    <property type="protein sequence ID" value="SOD99820.1"/>
    <property type="molecule type" value="Genomic_DNA"/>
</dbReference>
<dbReference type="SUPFAM" id="SSF103190">
    <property type="entry name" value="Sensory domain-like"/>
    <property type="match status" value="1"/>
</dbReference>
<evidence type="ECO:0000256" key="5">
    <source>
        <dbReference type="PROSITE-ProRule" id="PRU00284"/>
    </source>
</evidence>
<protein>
    <submittedName>
        <fullName evidence="11">Methyl-accepting chemotaxis protein</fullName>
    </submittedName>
</protein>
<proteinExistence type="inferred from homology"/>
<comment type="subcellular location">
    <subcellularLocation>
        <location evidence="1">Cell inner membrane</location>
        <topology evidence="1">Multi-pass membrane protein</topology>
    </subcellularLocation>
</comment>
<dbReference type="InterPro" id="IPR003660">
    <property type="entry name" value="HAMP_dom"/>
</dbReference>
<dbReference type="SUPFAM" id="SSF58104">
    <property type="entry name" value="Methyl-accepting chemotaxis protein (MCP) signaling domain"/>
    <property type="match status" value="1"/>
</dbReference>
<sequence>MRITIGRQIMGQTVIAVAVATLAVAAVLATVLFSVIERSGSDAVTQAGQAFDEALAAHAEAAETMARFTGMLPGFQQRIVSADPAKIRATLEQPFTEFSRDYGITHMQAVTPDLVSLYRWHAPERRGDALGESRPLLTAVARDGHAHRGLEHEAGGGLVVRGAAPVLQPDGRPGMVGIVEFGIPLTPKVLAEAVPPDVQAAVFLTPGAAAVATGPVAALAPAEAVRSALTGTEVNGDGTLNGAPWRWVLRPLTDVRGEVVAAVLVAKDMSAFAAQARSGMTTVVLLGGAAVVVVLGLTLAVVARSIVRPLDRLCGATRALAGGDLDSDPPAGGRVEELRQMAEALRRFRDQARDNRLLQAEQEALKQRAAEDRRTAMAALADEFEADVRAVVDSVGVAATDLQQGAGDLTRLAEAIQGEMTGVAEAAAGASVEVDGVASVAEELSASIGEIGRAAARSAEMAARAVADADHSATTVEGLKTAADRVGEVVTLITDIADQTNLLALNATIEAARAGEAGKGFAVVASEVKNLAGQTARATEEIAAQVGSIQQVTAETVDSIHRIRGTIQELDEIAQSIAAAVEQQNAATMDISRGVQRAADGVREAARQVDAVTASTGAERSAAAAVLSGARDLADQARQMGDRSQTFLAHIRA</sequence>
<keyword evidence="6" id="KW-0175">Coiled coil</keyword>
<dbReference type="CDD" id="cd06225">
    <property type="entry name" value="HAMP"/>
    <property type="match status" value="1"/>
</dbReference>
<reference evidence="11 12" key="1">
    <citation type="submission" date="2017-09" db="EMBL/GenBank/DDBJ databases">
        <authorList>
            <person name="Ehlers B."/>
            <person name="Leendertz F.H."/>
        </authorList>
    </citation>
    <scope>NUCLEOTIDE SEQUENCE [LARGE SCALE GENOMIC DNA]</scope>
    <source>
        <strain evidence="11 12">USBA 140</strain>
    </source>
</reference>
<dbReference type="InterPro" id="IPR029150">
    <property type="entry name" value="dCache_3"/>
</dbReference>
<dbReference type="GO" id="GO:0005886">
    <property type="term" value="C:plasma membrane"/>
    <property type="evidence" value="ECO:0007669"/>
    <property type="project" value="UniProtKB-SubCell"/>
</dbReference>
<dbReference type="SUPFAM" id="SSF158472">
    <property type="entry name" value="HAMP domain-like"/>
    <property type="match status" value="1"/>
</dbReference>
<dbReference type="InterPro" id="IPR029151">
    <property type="entry name" value="Sensor-like_sf"/>
</dbReference>
<feature type="domain" description="Methyl-accepting transducer" evidence="8">
    <location>
        <begin position="391"/>
        <end position="624"/>
    </location>
</feature>
<evidence type="ECO:0000313" key="11">
    <source>
        <dbReference type="EMBL" id="SOD99820.1"/>
    </source>
</evidence>